<dbReference type="InterPro" id="IPR023213">
    <property type="entry name" value="CAT-like_dom_sf"/>
</dbReference>
<gene>
    <name evidence="2" type="ORF">RND81_08G144100</name>
</gene>
<accession>A0AAW1J6N9</accession>
<dbReference type="Pfam" id="PF02458">
    <property type="entry name" value="Transferase"/>
    <property type="match status" value="1"/>
</dbReference>
<dbReference type="AlphaFoldDB" id="A0AAW1J6N9"/>
<organism evidence="2 3">
    <name type="scientific">Saponaria officinalis</name>
    <name type="common">Common soapwort</name>
    <name type="synonym">Lychnis saponaria</name>
    <dbReference type="NCBI Taxonomy" id="3572"/>
    <lineage>
        <taxon>Eukaryota</taxon>
        <taxon>Viridiplantae</taxon>
        <taxon>Streptophyta</taxon>
        <taxon>Embryophyta</taxon>
        <taxon>Tracheophyta</taxon>
        <taxon>Spermatophyta</taxon>
        <taxon>Magnoliopsida</taxon>
        <taxon>eudicotyledons</taxon>
        <taxon>Gunneridae</taxon>
        <taxon>Pentapetalae</taxon>
        <taxon>Caryophyllales</taxon>
        <taxon>Caryophyllaceae</taxon>
        <taxon>Caryophylleae</taxon>
        <taxon>Saponaria</taxon>
    </lineage>
</organism>
<dbReference type="PANTHER" id="PTHR31896:SF12">
    <property type="entry name" value="HXXXD-TYPE ACYL-TRANSFERASE FAMILY PROTEIN"/>
    <property type="match status" value="1"/>
</dbReference>
<evidence type="ECO:0000313" key="2">
    <source>
        <dbReference type="EMBL" id="KAK9698963.1"/>
    </source>
</evidence>
<dbReference type="InterPro" id="IPR051283">
    <property type="entry name" value="Sec_Metabolite_Acyltrans"/>
</dbReference>
<dbReference type="PANTHER" id="PTHR31896">
    <property type="entry name" value="FAMILY REGULATORY PROTEIN, PUTATIVE (AFU_ORTHOLOGUE AFUA_3G14730)-RELATED"/>
    <property type="match status" value="1"/>
</dbReference>
<dbReference type="GO" id="GO:0016740">
    <property type="term" value="F:transferase activity"/>
    <property type="evidence" value="ECO:0007669"/>
    <property type="project" value="UniProtKB-KW"/>
</dbReference>
<dbReference type="Proteomes" id="UP001443914">
    <property type="component" value="Unassembled WGS sequence"/>
</dbReference>
<comment type="caution">
    <text evidence="2">The sequence shown here is derived from an EMBL/GenBank/DDBJ whole genome shotgun (WGS) entry which is preliminary data.</text>
</comment>
<evidence type="ECO:0000313" key="3">
    <source>
        <dbReference type="Proteomes" id="UP001443914"/>
    </source>
</evidence>
<evidence type="ECO:0000256" key="1">
    <source>
        <dbReference type="ARBA" id="ARBA00022679"/>
    </source>
</evidence>
<sequence>MNGMKVNYISECFIKPKYEVNESNQPHYLSPFDLMKLSSRYIQKGLLFSKPSQSTDHEPYSTHEFLDRLKESLSITLIHFYPLAGQLVTRLSEEKHESLIFVDCTKGPGVRFIYAKLDTTVSNITSPTDVPLVVESFFDHHKASNYDGHTRPLLSVQITELHDGVFIGCSANHAVLDGTSYWEFWNAWSEVHMSISKTVSSKSRLPIYGASDPVCLPFIHRDEFISGVEPPQLRVKFFHFSSNSIKRLKSEANQQSDNNNNHLSSFQALSALVWRSIIRSNKVCHDQVTNFRLTANDRHRLNPPLPREFFGNCVSLLTITATVGELLENSLGYAASLLHKSIVNHNDKSVNDFLKCWLQAPSVPKHGIMYDCNSVLISSSPRFDMYGNEFGLGKAIAVRSGYANKFQGTVIAYPGCEGGTSVDLEICLPPDVMSALELDVEFMDAVTSQ</sequence>
<dbReference type="EMBL" id="JBDFQZ010000008">
    <property type="protein sequence ID" value="KAK9698963.1"/>
    <property type="molecule type" value="Genomic_DNA"/>
</dbReference>
<keyword evidence="1" id="KW-0808">Transferase</keyword>
<name>A0AAW1J6N9_SAPOF</name>
<protein>
    <submittedName>
        <fullName evidence="2">Uncharacterized protein</fullName>
    </submittedName>
</protein>
<dbReference type="Gene3D" id="3.30.559.10">
    <property type="entry name" value="Chloramphenicol acetyltransferase-like domain"/>
    <property type="match status" value="2"/>
</dbReference>
<proteinExistence type="predicted"/>
<reference evidence="2" key="1">
    <citation type="submission" date="2024-03" db="EMBL/GenBank/DDBJ databases">
        <title>WGS assembly of Saponaria officinalis var. Norfolk2.</title>
        <authorList>
            <person name="Jenkins J."/>
            <person name="Shu S."/>
            <person name="Grimwood J."/>
            <person name="Barry K."/>
            <person name="Goodstein D."/>
            <person name="Schmutz J."/>
            <person name="Leebens-Mack J."/>
            <person name="Osbourn A."/>
        </authorList>
    </citation>
    <scope>NUCLEOTIDE SEQUENCE [LARGE SCALE GENOMIC DNA]</scope>
    <source>
        <strain evidence="2">JIC</strain>
    </source>
</reference>
<keyword evidence="3" id="KW-1185">Reference proteome</keyword>